<accession>A0A0F9PMB7</accession>
<reference evidence="2" key="1">
    <citation type="journal article" date="2015" name="Nature">
        <title>Complex archaea that bridge the gap between prokaryotes and eukaryotes.</title>
        <authorList>
            <person name="Spang A."/>
            <person name="Saw J.H."/>
            <person name="Jorgensen S.L."/>
            <person name="Zaremba-Niedzwiedzka K."/>
            <person name="Martijn J."/>
            <person name="Lind A.E."/>
            <person name="van Eijk R."/>
            <person name="Schleper C."/>
            <person name="Guy L."/>
            <person name="Ettema T.J."/>
        </authorList>
    </citation>
    <scope>NUCLEOTIDE SEQUENCE</scope>
</reference>
<keyword evidence="1" id="KW-1133">Transmembrane helix</keyword>
<evidence type="ECO:0000313" key="2">
    <source>
        <dbReference type="EMBL" id="KKN31289.1"/>
    </source>
</evidence>
<organism evidence="2">
    <name type="scientific">marine sediment metagenome</name>
    <dbReference type="NCBI Taxonomy" id="412755"/>
    <lineage>
        <taxon>unclassified sequences</taxon>
        <taxon>metagenomes</taxon>
        <taxon>ecological metagenomes</taxon>
    </lineage>
</organism>
<feature type="transmembrane region" description="Helical" evidence="1">
    <location>
        <begin position="76"/>
        <end position="98"/>
    </location>
</feature>
<keyword evidence="1" id="KW-0472">Membrane</keyword>
<name>A0A0F9PMB7_9ZZZZ</name>
<dbReference type="EMBL" id="LAZR01002342">
    <property type="protein sequence ID" value="KKN31289.1"/>
    <property type="molecule type" value="Genomic_DNA"/>
</dbReference>
<sequence length="99" mass="10903">MGLGTDDIKYFDNKFSKLHGRIDVIGKTVSEAQTQIALTNNEVGHVKEDLSCHIKKPCKNINEHSNTWHSLSWGRVLKTVAVIVGIIGTTVGVMALFLL</sequence>
<protein>
    <submittedName>
        <fullName evidence="2">Uncharacterized protein</fullName>
    </submittedName>
</protein>
<gene>
    <name evidence="2" type="ORF">LCGC14_0825540</name>
</gene>
<evidence type="ECO:0000256" key="1">
    <source>
        <dbReference type="SAM" id="Phobius"/>
    </source>
</evidence>
<dbReference type="AlphaFoldDB" id="A0A0F9PMB7"/>
<proteinExistence type="predicted"/>
<comment type="caution">
    <text evidence="2">The sequence shown here is derived from an EMBL/GenBank/DDBJ whole genome shotgun (WGS) entry which is preliminary data.</text>
</comment>
<keyword evidence="1" id="KW-0812">Transmembrane</keyword>